<feature type="domain" description="Transposase IS801/IS1294" evidence="1">
    <location>
        <begin position="156"/>
        <end position="324"/>
    </location>
</feature>
<reference evidence="3 4" key="1">
    <citation type="submission" date="2019-08" db="EMBL/GenBank/DDBJ databases">
        <title>Genome of Algoriphagus ratkowskyi IC026.</title>
        <authorList>
            <person name="Bowman J.P."/>
        </authorList>
    </citation>
    <scope>NUCLEOTIDE SEQUENCE [LARGE SCALE GENOMIC DNA]</scope>
    <source>
        <strain evidence="3 4">IC026</strain>
    </source>
</reference>
<name>A0ABY3HHT4_9BACT</name>
<evidence type="ECO:0000313" key="3">
    <source>
        <dbReference type="EMBL" id="TXD75297.1"/>
    </source>
</evidence>
<dbReference type="InterPro" id="IPR026889">
    <property type="entry name" value="Zn_Tnp"/>
</dbReference>
<dbReference type="RefSeq" id="WP_086503457.1">
    <property type="nucleotide sequence ID" value="NZ_MSSV01000050.1"/>
</dbReference>
<dbReference type="NCBIfam" id="NF033538">
    <property type="entry name" value="transpos_IS91"/>
    <property type="match status" value="1"/>
</dbReference>
<evidence type="ECO:0000259" key="2">
    <source>
        <dbReference type="Pfam" id="PF14319"/>
    </source>
</evidence>
<dbReference type="Pfam" id="PF14319">
    <property type="entry name" value="Zn_Tnp_IS91"/>
    <property type="match status" value="1"/>
</dbReference>
<protein>
    <submittedName>
        <fullName evidence="3">IS91 family transposase</fullName>
    </submittedName>
</protein>
<evidence type="ECO:0000313" key="4">
    <source>
        <dbReference type="Proteomes" id="UP000321927"/>
    </source>
</evidence>
<keyword evidence="4" id="KW-1185">Reference proteome</keyword>
<organism evidence="3 4">
    <name type="scientific">Algoriphagus ratkowskyi</name>
    <dbReference type="NCBI Taxonomy" id="57028"/>
    <lineage>
        <taxon>Bacteria</taxon>
        <taxon>Pseudomonadati</taxon>
        <taxon>Bacteroidota</taxon>
        <taxon>Cytophagia</taxon>
        <taxon>Cytophagales</taxon>
        <taxon>Cyclobacteriaceae</taxon>
        <taxon>Algoriphagus</taxon>
    </lineage>
</organism>
<accession>A0ABY3HHT4</accession>
<dbReference type="InterPro" id="IPR007069">
    <property type="entry name" value="Transposase_32"/>
</dbReference>
<feature type="domain" description="Transposase zinc-binding" evidence="2">
    <location>
        <begin position="26"/>
        <end position="114"/>
    </location>
</feature>
<comment type="caution">
    <text evidence="3">The sequence shown here is derived from an EMBL/GenBank/DDBJ whole genome shotgun (WGS) entry which is preliminary data.</text>
</comment>
<dbReference type="EMBL" id="VORV01000037">
    <property type="protein sequence ID" value="TXD75297.1"/>
    <property type="molecule type" value="Genomic_DNA"/>
</dbReference>
<dbReference type="Pfam" id="PF04986">
    <property type="entry name" value="Y2_Tnp"/>
    <property type="match status" value="1"/>
</dbReference>
<dbReference type="InterPro" id="IPR054832">
    <property type="entry name" value="transpos_IS91"/>
</dbReference>
<dbReference type="PANTHER" id="PTHR37023">
    <property type="entry name" value="TRANSPOSASE"/>
    <property type="match status" value="1"/>
</dbReference>
<dbReference type="Proteomes" id="UP000321927">
    <property type="component" value="Unassembled WGS sequence"/>
</dbReference>
<dbReference type="PANTHER" id="PTHR37023:SF1">
    <property type="entry name" value="ISSOD25 TRANSPOSASE TNPA_ISSOD25"/>
    <property type="match status" value="1"/>
</dbReference>
<gene>
    <name evidence="3" type="ORF">ESW18_20945</name>
</gene>
<sequence length="388" mass="44553">MPCLQSARQTLPVQKVNAHFEVAHVLRQHWTEVENHPQINRWQLRTLSALKRCRTADLGGHVDACTECGTIRISYNSCRNRHCPKCQGKNREDWIAKREAELLPVPYFHVVFTLPETLNQLAIYQPKAVYDSLFEASWQTVRCFAKDPKHLGAKAGMIAILHTWGQTMSLHPHLHCIVPGGGLTKKGKWRTAKSKGKFLFPVKAMSKVFRAKYVKALKSRINPDKELISALFQKEWVVFAKRPFGHPKAVLEYLGRYTHKVAISNHRILEIDQKQTTFSYKDYRQGAQKLEMSIDNLEFIRRFTMHILPRGLVRIRHFGLLGSSAKKVSIPLIHQELGISIPEKEARILEVYNPRYCACCDKETMVSIQRIPKRGPPKAVFSSVPTQF</sequence>
<proteinExistence type="predicted"/>
<evidence type="ECO:0000259" key="1">
    <source>
        <dbReference type="Pfam" id="PF04986"/>
    </source>
</evidence>